<evidence type="ECO:0000256" key="2">
    <source>
        <dbReference type="ARBA" id="ARBA00004167"/>
    </source>
</evidence>
<dbReference type="GO" id="GO:0005524">
    <property type="term" value="F:ATP binding"/>
    <property type="evidence" value="ECO:0007669"/>
    <property type="project" value="InterPro"/>
</dbReference>
<dbReference type="SUPFAM" id="SSF56112">
    <property type="entry name" value="Protein kinase-like (PK-like)"/>
    <property type="match status" value="1"/>
</dbReference>
<gene>
    <name evidence="15" type="ORF">BV898_05638</name>
</gene>
<keyword evidence="4" id="KW-0812">Transmembrane</keyword>
<dbReference type="InterPro" id="IPR001245">
    <property type="entry name" value="Ser-Thr/Tyr_kinase_cat_dom"/>
</dbReference>
<evidence type="ECO:0000256" key="1">
    <source>
        <dbReference type="ARBA" id="ARBA00001436"/>
    </source>
</evidence>
<dbReference type="InterPro" id="IPR029787">
    <property type="entry name" value="Nucleotide_cyclase"/>
</dbReference>
<comment type="subcellular location">
    <subcellularLocation>
        <location evidence="2">Membrane</location>
        <topology evidence="2">Single-pass membrane protein</topology>
    </subcellularLocation>
</comment>
<dbReference type="EMBL" id="MTYJ01000031">
    <property type="protein sequence ID" value="OQV20352.1"/>
    <property type="molecule type" value="Genomic_DNA"/>
</dbReference>
<protein>
    <recommendedName>
        <fullName evidence="3 12">Guanylate cyclase</fullName>
        <ecNumber evidence="3 12">4.6.1.2</ecNumber>
    </recommendedName>
</protein>
<keyword evidence="5" id="KW-0547">Nucleotide-binding</keyword>
<evidence type="ECO:0000256" key="10">
    <source>
        <dbReference type="ARBA" id="ARBA00023293"/>
    </source>
</evidence>
<dbReference type="InterPro" id="IPR050401">
    <property type="entry name" value="Cyclic_nucleotide_synthase"/>
</dbReference>
<comment type="catalytic activity">
    <reaction evidence="1 12">
        <text>GTP = 3',5'-cyclic GMP + diphosphate</text>
        <dbReference type="Rhea" id="RHEA:13665"/>
        <dbReference type="ChEBI" id="CHEBI:33019"/>
        <dbReference type="ChEBI" id="CHEBI:37565"/>
        <dbReference type="ChEBI" id="CHEBI:57746"/>
        <dbReference type="EC" id="4.6.1.2"/>
    </reaction>
</comment>
<name>A0A1W0WZ23_HYPEX</name>
<dbReference type="PANTHER" id="PTHR11920:SF501">
    <property type="entry name" value="GUANYLATE CYCLASE 32E"/>
    <property type="match status" value="1"/>
</dbReference>
<dbReference type="PROSITE" id="PS50011">
    <property type="entry name" value="PROTEIN_KINASE_DOM"/>
    <property type="match status" value="1"/>
</dbReference>
<dbReference type="InterPro" id="IPR001054">
    <property type="entry name" value="A/G_cyclase"/>
</dbReference>
<dbReference type="SMART" id="SM00044">
    <property type="entry name" value="CYCc"/>
    <property type="match status" value="1"/>
</dbReference>
<dbReference type="InterPro" id="IPR011009">
    <property type="entry name" value="Kinase-like_dom_sf"/>
</dbReference>
<accession>A0A1W0WZ23</accession>
<evidence type="ECO:0000256" key="7">
    <source>
        <dbReference type="ARBA" id="ARBA00023136"/>
    </source>
</evidence>
<feature type="domain" description="Protein kinase" evidence="13">
    <location>
        <begin position="301"/>
        <end position="629"/>
    </location>
</feature>
<evidence type="ECO:0000256" key="11">
    <source>
        <dbReference type="RuleBase" id="RU000405"/>
    </source>
</evidence>
<dbReference type="AlphaFoldDB" id="A0A1W0WZ23"/>
<dbReference type="GO" id="GO:0004672">
    <property type="term" value="F:protein kinase activity"/>
    <property type="evidence" value="ECO:0007669"/>
    <property type="project" value="InterPro"/>
</dbReference>
<keyword evidence="8" id="KW-0325">Glycoprotein</keyword>
<dbReference type="InterPro" id="IPR000719">
    <property type="entry name" value="Prot_kinase_dom"/>
</dbReference>
<evidence type="ECO:0000256" key="12">
    <source>
        <dbReference type="RuleBase" id="RU003431"/>
    </source>
</evidence>
<dbReference type="Pfam" id="PF07714">
    <property type="entry name" value="PK_Tyr_Ser-Thr"/>
    <property type="match status" value="1"/>
</dbReference>
<dbReference type="GO" id="GO:0005886">
    <property type="term" value="C:plasma membrane"/>
    <property type="evidence" value="ECO:0007669"/>
    <property type="project" value="TreeGrafter"/>
</dbReference>
<dbReference type="Proteomes" id="UP000192578">
    <property type="component" value="Unassembled WGS sequence"/>
</dbReference>
<proteinExistence type="inferred from homology"/>
<evidence type="ECO:0000256" key="5">
    <source>
        <dbReference type="ARBA" id="ARBA00022741"/>
    </source>
</evidence>
<dbReference type="EC" id="4.6.1.2" evidence="3 12"/>
<keyword evidence="9 11" id="KW-0456">Lyase</keyword>
<dbReference type="Gene3D" id="6.10.250.780">
    <property type="match status" value="1"/>
</dbReference>
<dbReference type="SUPFAM" id="SSF55073">
    <property type="entry name" value="Nucleotide cyclase"/>
    <property type="match status" value="1"/>
</dbReference>
<dbReference type="FunFam" id="3.30.70.1230:FF:000030">
    <property type="entry name" value="Si:ch211-215j19.12"/>
    <property type="match status" value="1"/>
</dbReference>
<evidence type="ECO:0000256" key="9">
    <source>
        <dbReference type="ARBA" id="ARBA00023239"/>
    </source>
</evidence>
<keyword evidence="15" id="KW-0675">Receptor</keyword>
<keyword evidence="16" id="KW-1185">Reference proteome</keyword>
<feature type="domain" description="Guanylate cyclase" evidence="14">
    <location>
        <begin position="699"/>
        <end position="831"/>
    </location>
</feature>
<evidence type="ECO:0000259" key="13">
    <source>
        <dbReference type="PROSITE" id="PS50011"/>
    </source>
</evidence>
<comment type="caution">
    <text evidence="15">The sequence shown here is derived from an EMBL/GenBank/DDBJ whole genome shotgun (WGS) entry which is preliminary data.</text>
</comment>
<dbReference type="GO" id="GO:0004016">
    <property type="term" value="F:adenylate cyclase activity"/>
    <property type="evidence" value="ECO:0007669"/>
    <property type="project" value="TreeGrafter"/>
</dbReference>
<comment type="similarity">
    <text evidence="11">Belongs to the adenylyl cyclase class-4/guanylyl cyclase family.</text>
</comment>
<dbReference type="GO" id="GO:0007168">
    <property type="term" value="P:receptor guanylyl cyclase signaling pathway"/>
    <property type="evidence" value="ECO:0007669"/>
    <property type="project" value="TreeGrafter"/>
</dbReference>
<evidence type="ECO:0000313" key="15">
    <source>
        <dbReference type="EMBL" id="OQV20352.1"/>
    </source>
</evidence>
<dbReference type="CDD" id="cd07302">
    <property type="entry name" value="CHD"/>
    <property type="match status" value="1"/>
</dbReference>
<keyword evidence="10 12" id="KW-0141">cGMP biosynthesis</keyword>
<reference evidence="16" key="1">
    <citation type="submission" date="2017-01" db="EMBL/GenBank/DDBJ databases">
        <title>Comparative genomics of anhydrobiosis in the tardigrade Hypsibius dujardini.</title>
        <authorList>
            <person name="Yoshida Y."/>
            <person name="Koutsovoulos G."/>
            <person name="Laetsch D."/>
            <person name="Stevens L."/>
            <person name="Kumar S."/>
            <person name="Horikawa D."/>
            <person name="Ishino K."/>
            <person name="Komine S."/>
            <person name="Tomita M."/>
            <person name="Blaxter M."/>
            <person name="Arakawa K."/>
        </authorList>
    </citation>
    <scope>NUCLEOTIDE SEQUENCE [LARGE SCALE GENOMIC DNA]</scope>
    <source>
        <strain evidence="16">Z151</strain>
    </source>
</reference>
<dbReference type="Gene3D" id="3.30.70.1230">
    <property type="entry name" value="Nucleotide cyclase"/>
    <property type="match status" value="1"/>
</dbReference>
<dbReference type="Pfam" id="PF00211">
    <property type="entry name" value="Guanylate_cyc"/>
    <property type="match status" value="1"/>
</dbReference>
<dbReference type="GO" id="GO:0004383">
    <property type="term" value="F:guanylate cyclase activity"/>
    <property type="evidence" value="ECO:0007669"/>
    <property type="project" value="UniProtKB-EC"/>
</dbReference>
<dbReference type="InterPro" id="IPR018297">
    <property type="entry name" value="A/G_cyclase_CS"/>
</dbReference>
<dbReference type="PANTHER" id="PTHR11920">
    <property type="entry name" value="GUANYLYL CYCLASE"/>
    <property type="match status" value="1"/>
</dbReference>
<evidence type="ECO:0000259" key="14">
    <source>
        <dbReference type="PROSITE" id="PS50125"/>
    </source>
</evidence>
<dbReference type="PROSITE" id="PS00452">
    <property type="entry name" value="GUANYLATE_CYCLASE_1"/>
    <property type="match status" value="1"/>
</dbReference>
<evidence type="ECO:0000313" key="16">
    <source>
        <dbReference type="Proteomes" id="UP000192578"/>
    </source>
</evidence>
<dbReference type="GO" id="GO:0035556">
    <property type="term" value="P:intracellular signal transduction"/>
    <property type="evidence" value="ECO:0007669"/>
    <property type="project" value="InterPro"/>
</dbReference>
<keyword evidence="7" id="KW-0472">Membrane</keyword>
<evidence type="ECO:0000256" key="4">
    <source>
        <dbReference type="ARBA" id="ARBA00022692"/>
    </source>
</evidence>
<evidence type="ECO:0000256" key="6">
    <source>
        <dbReference type="ARBA" id="ARBA00022989"/>
    </source>
</evidence>
<sequence length="886" mass="98870">MAWHSSCPLTEFVLVGGSAAPSLKVLSVAVRQALLESGQGGRQFSFRRLTSRSGGDEVPESCDVLVDRLVSEWGAVGWADAQRRCSMICLLVCEERTMVITGVAEVLLFAMPSRQFQQCVTTMPDIYKACNPLIVFISTDDQDENLNPVKTLTATPQPARSIVSVKVQRDSLSINAASAKDRVRTRGFYHALSQFFSNDSRDEMLGEEMDLDFVFTWQNQVADEEILAYVNATTKYTLQTAVDKMTFQQLTQYDSAADVCNRNSDADDDLGPWNGIIYGMIGVLVVIFLAGACFACNVSRHAGSRKIGKGREHRSEEAITVDAVGDAALIIAPEEVTQVAAPKTGTSRSFVFSMTTSEQVKDWSSTEVYIYRGHKVWVKRRELSYNFVPETHQMTFIRKMKRLNHPNIANFRGIILSQDPLVYELKMVLEYCPRGSLADLIANESFDFTFALQAVLIKDIASAMTYIHNSFIVCHGSLKSPNCLINERFNVKITDYGLNAFPVHPPALAADESLYRVMLWSAPEILRGPIIRFRKGTKQADVYSFAIILQEIVNRAEPFSDTDTTFTEVPKEIVRRLIEKSAQPFRPRVAPSACPPSLRALMELAWAESPQARPSFKELSTKIEKLPGFSGNASYLDHLIDKMTEYSEQLEMRVMDATKILMEEKKLSDELLAQMMPKSVLDKLQMGLTVDPESFEEVSLGFTAVTEFAQFVTSTTPFHVVEFLNGLYHMFDDIIDTFDVYKVETIQESYVLASGLPIRNGDQHSAEVARMGIQMFHAARKYPGLKLEGQRDAVRLKLGVHTGGCVAGVIGIRAPRYCLFGDTINTTSRMCSIAKANEIVVSESTKESLERLHPGSFQLVSRGGTEVKGKGLMQTFQLLAENRQKH</sequence>
<dbReference type="GO" id="GO:0001653">
    <property type="term" value="F:peptide receptor activity"/>
    <property type="evidence" value="ECO:0007669"/>
    <property type="project" value="TreeGrafter"/>
</dbReference>
<keyword evidence="6" id="KW-1133">Transmembrane helix</keyword>
<organism evidence="15 16">
    <name type="scientific">Hypsibius exemplaris</name>
    <name type="common">Freshwater tardigrade</name>
    <dbReference type="NCBI Taxonomy" id="2072580"/>
    <lineage>
        <taxon>Eukaryota</taxon>
        <taxon>Metazoa</taxon>
        <taxon>Ecdysozoa</taxon>
        <taxon>Tardigrada</taxon>
        <taxon>Eutardigrada</taxon>
        <taxon>Parachela</taxon>
        <taxon>Hypsibioidea</taxon>
        <taxon>Hypsibiidae</taxon>
        <taxon>Hypsibius</taxon>
    </lineage>
</organism>
<dbReference type="OrthoDB" id="5966500at2759"/>
<dbReference type="Gene3D" id="1.10.510.10">
    <property type="entry name" value="Transferase(Phosphotransferase) domain 1"/>
    <property type="match status" value="1"/>
</dbReference>
<evidence type="ECO:0000256" key="3">
    <source>
        <dbReference type="ARBA" id="ARBA00012202"/>
    </source>
</evidence>
<evidence type="ECO:0000256" key="8">
    <source>
        <dbReference type="ARBA" id="ARBA00023180"/>
    </source>
</evidence>
<dbReference type="PROSITE" id="PS50125">
    <property type="entry name" value="GUANYLATE_CYCLASE_2"/>
    <property type="match status" value="1"/>
</dbReference>